<sequence length="268" mass="27740">MAEPAGKPLKHLEFVHTYAHKLASGAAYVEGGYQKAKTYVPAVAQPYVAKAEETCLAYAAPLATKATDQAEKVLRSSDAQLDALYAAAAGWLSSSQKLADSNIAAFKGAADKYYELVKSTAHHFASKLPTDLSVAKARELLAASLEQAKALADPDAAVAAALDAWSKFAAIPAVAKTLSAASPLTGKGAAAFTAAHDVLVHSALYRYGLAVGASALGWATSTTPYKLGAAYLYPLVQPVADPALDKVSKSTYVNAAIKYWAPAPVAAA</sequence>
<reference evidence="1" key="1">
    <citation type="journal article" date="2020" name="bioRxiv">
        <title>Comparative genomics of Chlamydomonas.</title>
        <authorList>
            <person name="Craig R.J."/>
            <person name="Hasan A.R."/>
            <person name="Ness R.W."/>
            <person name="Keightley P.D."/>
        </authorList>
    </citation>
    <scope>NUCLEOTIDE SEQUENCE</scope>
    <source>
        <strain evidence="1">SAG 7.73</strain>
    </source>
</reference>
<dbReference type="AlphaFoldDB" id="A0A835VUA7"/>
<name>A0A835VUA7_CHLIN</name>
<evidence type="ECO:0000313" key="2">
    <source>
        <dbReference type="Proteomes" id="UP000650467"/>
    </source>
</evidence>
<organism evidence="1 2">
    <name type="scientific">Chlamydomonas incerta</name>
    <dbReference type="NCBI Taxonomy" id="51695"/>
    <lineage>
        <taxon>Eukaryota</taxon>
        <taxon>Viridiplantae</taxon>
        <taxon>Chlorophyta</taxon>
        <taxon>core chlorophytes</taxon>
        <taxon>Chlorophyceae</taxon>
        <taxon>CS clade</taxon>
        <taxon>Chlamydomonadales</taxon>
        <taxon>Chlamydomonadaceae</taxon>
        <taxon>Chlamydomonas</taxon>
    </lineage>
</organism>
<accession>A0A835VUA7</accession>
<comment type="caution">
    <text evidence="1">The sequence shown here is derived from an EMBL/GenBank/DDBJ whole genome shotgun (WGS) entry which is preliminary data.</text>
</comment>
<proteinExistence type="predicted"/>
<evidence type="ECO:0000313" key="1">
    <source>
        <dbReference type="EMBL" id="KAG2429552.1"/>
    </source>
</evidence>
<dbReference type="EMBL" id="JAEHOC010000030">
    <property type="protein sequence ID" value="KAG2429552.1"/>
    <property type="molecule type" value="Genomic_DNA"/>
</dbReference>
<dbReference type="Proteomes" id="UP000650467">
    <property type="component" value="Unassembled WGS sequence"/>
</dbReference>
<dbReference type="OrthoDB" id="504357at2759"/>
<keyword evidence="2" id="KW-1185">Reference proteome</keyword>
<gene>
    <name evidence="1" type="ORF">HXX76_010787</name>
</gene>
<protein>
    <submittedName>
        <fullName evidence="1">Uncharacterized protein</fullName>
    </submittedName>
</protein>